<sequence length="173" mass="19904">MSVKDGWKGRFFEDFELGDVYQHPLGRTVTKTDNSWFTMLTQNTNPIHFDDHYAEQTDFGRTLVNSTFTLALVTGQSVNDLSQNVMANLGWTDIRLPNPVFEGDTIYSYSEVLDKRESGSRENVGIVTVKTYGYNQEGQVVIDYKRTFMVYKKDHAPSGRNDLFEKVHRENSQ</sequence>
<evidence type="ECO:0000313" key="1">
    <source>
        <dbReference type="EMBL" id="QQK76462.1"/>
    </source>
</evidence>
<dbReference type="KEGG" id="scia:HUG15_13410"/>
<dbReference type="PANTHER" id="PTHR43664">
    <property type="entry name" value="MONOAMINE OXIDASE-RELATED"/>
    <property type="match status" value="1"/>
</dbReference>
<organism evidence="1 2">
    <name type="scientific">Salicibibacter cibarius</name>
    <dbReference type="NCBI Taxonomy" id="2743000"/>
    <lineage>
        <taxon>Bacteria</taxon>
        <taxon>Bacillati</taxon>
        <taxon>Bacillota</taxon>
        <taxon>Bacilli</taxon>
        <taxon>Bacillales</taxon>
        <taxon>Bacillaceae</taxon>
        <taxon>Salicibibacter</taxon>
    </lineage>
</organism>
<gene>
    <name evidence="1" type="ORF">HUG15_13410</name>
</gene>
<dbReference type="CDD" id="cd03451">
    <property type="entry name" value="FkbR2"/>
    <property type="match status" value="1"/>
</dbReference>
<dbReference type="PANTHER" id="PTHR43664:SF1">
    <property type="entry name" value="BETA-METHYLMALYL-COA DEHYDRATASE"/>
    <property type="match status" value="1"/>
</dbReference>
<accession>A0A7T6Z460</accession>
<keyword evidence="2" id="KW-1185">Reference proteome</keyword>
<evidence type="ECO:0000313" key="2">
    <source>
        <dbReference type="Proteomes" id="UP000595823"/>
    </source>
</evidence>
<dbReference type="AlphaFoldDB" id="A0A7T6Z460"/>
<dbReference type="Pfam" id="PF19315">
    <property type="entry name" value="MC_hydratase"/>
    <property type="match status" value="1"/>
</dbReference>
<protein>
    <submittedName>
        <fullName evidence="1">MaoC family dehydratase</fullName>
    </submittedName>
</protein>
<dbReference type="Gene3D" id="3.10.129.10">
    <property type="entry name" value="Hotdog Thioesterase"/>
    <property type="match status" value="1"/>
</dbReference>
<dbReference type="EMBL" id="CP054705">
    <property type="protein sequence ID" value="QQK76462.1"/>
    <property type="molecule type" value="Genomic_DNA"/>
</dbReference>
<reference evidence="1 2" key="1">
    <citation type="submission" date="2020-06" db="EMBL/GenBank/DDBJ databases">
        <title>Genomic analysis of Salicibibacter sp. NKC5-3.</title>
        <authorList>
            <person name="Oh Y.J."/>
        </authorList>
    </citation>
    <scope>NUCLEOTIDE SEQUENCE [LARGE SCALE GENOMIC DNA]</scope>
    <source>
        <strain evidence="1 2">NKC5-3</strain>
    </source>
</reference>
<dbReference type="Proteomes" id="UP000595823">
    <property type="component" value="Chromosome"/>
</dbReference>
<dbReference type="InterPro" id="IPR052342">
    <property type="entry name" value="MCH/BMMD"/>
</dbReference>
<dbReference type="SUPFAM" id="SSF54637">
    <property type="entry name" value="Thioesterase/thiol ester dehydrase-isomerase"/>
    <property type="match status" value="1"/>
</dbReference>
<proteinExistence type="predicted"/>
<dbReference type="InterPro" id="IPR048274">
    <property type="entry name" value="MC_hydratase"/>
</dbReference>
<dbReference type="InterPro" id="IPR029069">
    <property type="entry name" value="HotDog_dom_sf"/>
</dbReference>
<dbReference type="GO" id="GO:0016829">
    <property type="term" value="F:lyase activity"/>
    <property type="evidence" value="ECO:0007669"/>
    <property type="project" value="InterPro"/>
</dbReference>
<dbReference type="RefSeq" id="WP_200123592.1">
    <property type="nucleotide sequence ID" value="NZ_CP054705.1"/>
</dbReference>
<name>A0A7T6Z460_9BACI</name>